<reference evidence="1" key="1">
    <citation type="submission" date="2019-08" db="EMBL/GenBank/DDBJ databases">
        <authorList>
            <person name="Kucharzyk K."/>
            <person name="Murdoch R.W."/>
            <person name="Higgins S."/>
            <person name="Loffler F."/>
        </authorList>
    </citation>
    <scope>NUCLEOTIDE SEQUENCE</scope>
</reference>
<gene>
    <name evidence="1" type="ORF">SDC9_189188</name>
</gene>
<evidence type="ECO:0000313" key="1">
    <source>
        <dbReference type="EMBL" id="MPN41634.1"/>
    </source>
</evidence>
<accession>A0A645HZQ4</accession>
<sequence length="41" mass="5066">MNKRNRVRVKIEEFLRELAYDKLSCEKHLIRVKGENYEDKN</sequence>
<name>A0A645HZQ4_9ZZZZ</name>
<protein>
    <submittedName>
        <fullName evidence="1">Uncharacterized protein</fullName>
    </submittedName>
</protein>
<organism evidence="1">
    <name type="scientific">bioreactor metagenome</name>
    <dbReference type="NCBI Taxonomy" id="1076179"/>
    <lineage>
        <taxon>unclassified sequences</taxon>
        <taxon>metagenomes</taxon>
        <taxon>ecological metagenomes</taxon>
    </lineage>
</organism>
<dbReference type="EMBL" id="VSSQ01098817">
    <property type="protein sequence ID" value="MPN41634.1"/>
    <property type="molecule type" value="Genomic_DNA"/>
</dbReference>
<comment type="caution">
    <text evidence="1">The sequence shown here is derived from an EMBL/GenBank/DDBJ whole genome shotgun (WGS) entry which is preliminary data.</text>
</comment>
<dbReference type="AlphaFoldDB" id="A0A645HZQ4"/>
<proteinExistence type="predicted"/>